<gene>
    <name evidence="1" type="ORF">EX30DRAFT_128626</name>
</gene>
<evidence type="ECO:0000313" key="2">
    <source>
        <dbReference type="Proteomes" id="UP000298138"/>
    </source>
</evidence>
<sequence length="96" mass="11001">MPYHIRFLKWIQVKASFFCFIWFLELWHAAAKHDAELIRSQLGPIGSIRSSALTLSGIWYCTTVEEPIPLRKPRSNGGKNDYGAMMRIMGGLLQMT</sequence>
<dbReference type="AlphaFoldDB" id="A0A4S2MNY8"/>
<name>A0A4S2MNY8_9PEZI</name>
<organism evidence="1 2">
    <name type="scientific">Ascodesmis nigricans</name>
    <dbReference type="NCBI Taxonomy" id="341454"/>
    <lineage>
        <taxon>Eukaryota</taxon>
        <taxon>Fungi</taxon>
        <taxon>Dikarya</taxon>
        <taxon>Ascomycota</taxon>
        <taxon>Pezizomycotina</taxon>
        <taxon>Pezizomycetes</taxon>
        <taxon>Pezizales</taxon>
        <taxon>Ascodesmidaceae</taxon>
        <taxon>Ascodesmis</taxon>
    </lineage>
</organism>
<proteinExistence type="predicted"/>
<accession>A0A4S2MNY8</accession>
<protein>
    <submittedName>
        <fullName evidence="1">Uncharacterized protein</fullName>
    </submittedName>
</protein>
<dbReference type="Proteomes" id="UP000298138">
    <property type="component" value="Unassembled WGS sequence"/>
</dbReference>
<reference evidence="1 2" key="1">
    <citation type="submission" date="2019-04" db="EMBL/GenBank/DDBJ databases">
        <title>Comparative genomics and transcriptomics to analyze fruiting body development in filamentous ascomycetes.</title>
        <authorList>
            <consortium name="DOE Joint Genome Institute"/>
            <person name="Lutkenhaus R."/>
            <person name="Traeger S."/>
            <person name="Breuer J."/>
            <person name="Kuo A."/>
            <person name="Lipzen A."/>
            <person name="Pangilinan J."/>
            <person name="Dilworth D."/>
            <person name="Sandor L."/>
            <person name="Poggeler S."/>
            <person name="Barry K."/>
            <person name="Grigoriev I.V."/>
            <person name="Nowrousian M."/>
        </authorList>
    </citation>
    <scope>NUCLEOTIDE SEQUENCE [LARGE SCALE GENOMIC DNA]</scope>
    <source>
        <strain evidence="1 2">CBS 389.68</strain>
    </source>
</reference>
<dbReference type="EMBL" id="ML220137">
    <property type="protein sequence ID" value="TGZ78852.1"/>
    <property type="molecule type" value="Genomic_DNA"/>
</dbReference>
<evidence type="ECO:0000313" key="1">
    <source>
        <dbReference type="EMBL" id="TGZ78852.1"/>
    </source>
</evidence>
<keyword evidence="2" id="KW-1185">Reference proteome</keyword>
<dbReference type="InParanoid" id="A0A4S2MNY8"/>